<evidence type="ECO:0000313" key="2">
    <source>
        <dbReference type="Proteomes" id="UP000887563"/>
    </source>
</evidence>
<feature type="transmembrane region" description="Helical" evidence="1">
    <location>
        <begin position="165"/>
        <end position="188"/>
    </location>
</feature>
<keyword evidence="1" id="KW-0472">Membrane</keyword>
<feature type="transmembrane region" description="Helical" evidence="1">
    <location>
        <begin position="66"/>
        <end position="90"/>
    </location>
</feature>
<organism evidence="2 3">
    <name type="scientific">Meloidogyne incognita</name>
    <name type="common">Southern root-knot nematode worm</name>
    <name type="synonym">Oxyuris incognita</name>
    <dbReference type="NCBI Taxonomy" id="6306"/>
    <lineage>
        <taxon>Eukaryota</taxon>
        <taxon>Metazoa</taxon>
        <taxon>Ecdysozoa</taxon>
        <taxon>Nematoda</taxon>
        <taxon>Chromadorea</taxon>
        <taxon>Rhabditida</taxon>
        <taxon>Tylenchina</taxon>
        <taxon>Tylenchomorpha</taxon>
        <taxon>Tylenchoidea</taxon>
        <taxon>Meloidogynidae</taxon>
        <taxon>Meloidogyninae</taxon>
        <taxon>Meloidogyne</taxon>
        <taxon>Meloidogyne incognita group</taxon>
    </lineage>
</organism>
<evidence type="ECO:0000313" key="3">
    <source>
        <dbReference type="WBParaSite" id="Minc3s00668g15853"/>
    </source>
</evidence>
<keyword evidence="1" id="KW-1133">Transmembrane helix</keyword>
<sequence length="207" mass="23106">MEDIVQGGGEYSSFDRLSISFRGKLLKFITCQDSFNYAEANEFLRRGLFVFHLTNTSMSMIQQCELLLQFVSMIFAFFLSLTSTTEAICLRRVQMKEGQTSFCAGLLNRTATKQLQCERVLGRFQSYLLEKSSTGGGQLFSSHLSTQSSNIQSSQLQQTLIAVKLIIATLIAICAVSQFCAGIVLFGYSARANNFRLTTAHMNLFFG</sequence>
<proteinExistence type="predicted"/>
<dbReference type="AlphaFoldDB" id="A0A914LMR0"/>
<accession>A0A914LMR0</accession>
<keyword evidence="2" id="KW-1185">Reference proteome</keyword>
<dbReference type="Proteomes" id="UP000887563">
    <property type="component" value="Unplaced"/>
</dbReference>
<protein>
    <submittedName>
        <fullName evidence="3">Uncharacterized protein</fullName>
    </submittedName>
</protein>
<reference evidence="3" key="1">
    <citation type="submission" date="2022-11" db="UniProtKB">
        <authorList>
            <consortium name="WormBaseParasite"/>
        </authorList>
    </citation>
    <scope>IDENTIFICATION</scope>
</reference>
<evidence type="ECO:0000256" key="1">
    <source>
        <dbReference type="SAM" id="Phobius"/>
    </source>
</evidence>
<name>A0A914LMR0_MELIC</name>
<dbReference type="WBParaSite" id="Minc3s00668g15853">
    <property type="protein sequence ID" value="Minc3s00668g15853"/>
    <property type="gene ID" value="Minc3s00668g15853"/>
</dbReference>
<keyword evidence="1" id="KW-0812">Transmembrane</keyword>